<evidence type="ECO:0000313" key="12">
    <source>
        <dbReference type="Proteomes" id="UP001153620"/>
    </source>
</evidence>
<feature type="compositionally biased region" description="Low complexity" evidence="7">
    <location>
        <begin position="2020"/>
        <end position="2054"/>
    </location>
</feature>
<feature type="compositionally biased region" description="Polar residues" evidence="7">
    <location>
        <begin position="2084"/>
        <end position="2099"/>
    </location>
</feature>
<comment type="similarity">
    <text evidence="2">Belongs to the TPR family.</text>
</comment>
<feature type="compositionally biased region" description="Low complexity" evidence="7">
    <location>
        <begin position="1857"/>
        <end position="1876"/>
    </location>
</feature>
<dbReference type="InterPro" id="IPR012929">
    <property type="entry name" value="Nucleoprot-TPR/MLP1-2_dom"/>
</dbReference>
<feature type="compositionally biased region" description="Polar residues" evidence="7">
    <location>
        <begin position="2193"/>
        <end position="2202"/>
    </location>
</feature>
<feature type="compositionally biased region" description="Basic and acidic residues" evidence="7">
    <location>
        <begin position="2173"/>
        <end position="2184"/>
    </location>
</feature>
<dbReference type="PANTHER" id="PTHR18898:SF2">
    <property type="entry name" value="NUCLEOPROTEIN TPR"/>
    <property type="match status" value="1"/>
</dbReference>
<dbReference type="OrthoDB" id="343070at2759"/>
<sequence>METEKAIPSLGNRILSKEDLAKLPDDVRSKYELFFSEYLEMKALYETQKTNLDGFRTDYEKKISELTEKYQDEFAKAQSAHTCIKELREQLDEARQEVSKLSDNLKRNEAELVEYRKDRHGVVDERDSLMKMVERRNFEVERLEDDIKSLKQQLQSAINNKCEALSKYDEIQHKESTIEFKEKRLEQERVLLQSQIDMLTADLNRNIQELQKCRKDSTSRSMTIETKLHEKTEELNIANSQIKHLSETNTSLNARIDELSQQLLSHSDEFAKMMEKYQKELQAKTRLADLYKEKSEEVLNEQRDITNVVSDLRTTLKEATDEYGNLETKYRQLEVQQQQELDKKNEIINNLEDELKNANELLKAAQQENIDIAVEKLCPAAATTSKLIKSGKSLTEIYSLYVNTTEELTRVKKEHEQMKLRFSEVLQEIQEKAPIIQRTQIDLEKATEANGELNNQLETLIRERVDTRQQIDESMLKVKSLESQTKELLRDRQDLSRQVCHLLQIIEQARGGQGPQHDESITSDMSGNEVITKRLVTFADIQELQQNNVQLLAIVRDLTAKVEEMDEIKNHMDQATYEAKIENYTRRLQEMQDNMELQTRMMEKCITQREHYKKLYNDINKKGPSKNTSINESFMDTNDDENTPSVSNTSLNSAGLNSSIVVEKEKRITDLEKKVKQSEGELKVLKEEYDRYRKEKHQNDEMLNKQFDGLRTELREISTVNCKLKAQVEHHDGQLKVQQKNVATYKKQIQALEDRNKNYESTIIKHETAMTYLRNEAMDCTTKLSRAEMMIEKMTQENRMLKDSETHLKAEREVLYRERQSNNLVLNNLEMIKTTMERSESEGKMRLESRLDELTRECSALRRRLQEEQDRFRELSSHLERSAQTAKERMEEEKLLASKFRDELTQAREEIERKSQKIDQLSKKLEASLTPSEHDNPVAQANKLRKEAEMKLNEVILEKEALDKELSFSKQHAKQYCDMAESYEKQLLELNQTYSEYKARVDVDLAETKKSEAQLKQKVNDLETEISLDINNRQLMAGDSNTQLHKAQVDLKEALLKISENNRELRELREKSLALSTSLDSAEQKYANEMILHSNDIKTMSRMKEEMSSIRVQFDQLKVAREAAEDKLESGRRLWTEREENLTKEKAELEQRLEDLDKQNVALHDQIQALSTKLFLNVSQSMDDSAMHVDSADTSMNRSVVTDDEKSSEQLLQVIKYLRKEKDIAIAKFDILKSENARLKSELQMIQKKLDETQANYINRQDEPSAMNNERHQDLLRKVETLNAITDSNRILREERDALSIKFNALQERVTKVEDELVPLQEKNRELEAKNDTLGTENTSLKTEATRWRQRANALIERSNKNSPDDWKRLQTERENLAKMLQQEKDQHKKTSDEIVQVKQEKVRIENETSNLQKSLATNQNEVKRLTDELTQLRQTNAKMSQELLETRVRVDGKEDDMKKLNDEINNKETQLSALKEKEIQIRKIAKRYKDQYLELKNQVDSGTVPVIRENEGGDTAMVEPSTSQQDQLIEDNKQLETKLQLLQKEIESIRNDNSQLQQVNTELRTAITKEESCKTLLLQAKNKIAQLNEKKEQLARELATKTTQHEQRNDEHEQVIRNLKAQYESRIQRFEKEISDATNEKNEMLQRLNQYRQIGPNQTSKPASSTMEKITTDASSRTANVKPMAGPSQQSATVQPWRGNNSGDTPLASIRPISVQNARTAAVMPTTNTQGSSQSTTTSSSNAGTSSSVTALVPPQQVHTTGSQPGEAMSSSPTSSHTDYMPATSSATVVVATIPPMGSNAAESSSQSQEVDQNIGGESSIQIVTGGQQITQAVALVSPRVENQQAQNSQNFDNQTPSTSGTTSSSTAPIIAISTHQQASSSNAVTTTQAGSHKRQRDEEGDSSTSHDENLNKPVPQKRTRVQEGTFQGVSESGLEVEYQVPTSSQRDQEDDPCIVLSSEEDDDDEAMPDEGNAEAFENDGIETGYNYEMEPQEMEEGPDIDDIQSSANNEVEVEDLSEVPSSAAPAQSSQPIESSASRQGENQQQIQSITSGSGNGNGNEAGPTTSTSGTSSSSLSPAAISQWRQSPNASTSRQQAQHLMLMGQSFQDDAGDDRIVPSTPTLYSRSRGDGFSEVVSSPHPAQVPHAAARFTFGESSSSSTTQSRPLGEGMDDTRIDLSEEHSQVAGRSVPNIPQQQQPSPGDNLINDSTSASTSSTSSSMSTVIQQDILEQPVPGSSNQEESQVPEISITTDEEYEGASTSEGQDEQEKAEQQDEGDGVSSEGEKSSVTGVAEDETSEADVLEQPQNLRTTRSALNRGANSSPPRGGRVGRGSPRGRAPITWNQDGTQMMPQQLGVSPNRTQSFPNPRGGGRARRGGRGRASSSSPYNNMRY</sequence>
<feature type="coiled-coil region" evidence="6">
    <location>
        <begin position="661"/>
        <end position="702"/>
    </location>
</feature>
<dbReference type="GO" id="GO:1901673">
    <property type="term" value="P:regulation of mitotic spindle assembly"/>
    <property type="evidence" value="ECO:0007669"/>
    <property type="project" value="TreeGrafter"/>
</dbReference>
<dbReference type="Pfam" id="PF25481">
    <property type="entry name" value="Nucleoprot-TPR"/>
    <property type="match status" value="1"/>
</dbReference>
<dbReference type="GO" id="GO:0017056">
    <property type="term" value="F:structural constituent of nuclear pore"/>
    <property type="evidence" value="ECO:0007669"/>
    <property type="project" value="TreeGrafter"/>
</dbReference>
<feature type="compositionally biased region" description="Polar residues" evidence="7">
    <location>
        <begin position="2343"/>
        <end position="2367"/>
    </location>
</feature>
<evidence type="ECO:0000259" key="10">
    <source>
        <dbReference type="Pfam" id="PF25785"/>
    </source>
</evidence>
<dbReference type="EMBL" id="OU895879">
    <property type="protein sequence ID" value="CAG9809561.1"/>
    <property type="molecule type" value="Genomic_DNA"/>
</dbReference>
<organism evidence="11 12">
    <name type="scientific">Chironomus riparius</name>
    <dbReference type="NCBI Taxonomy" id="315576"/>
    <lineage>
        <taxon>Eukaryota</taxon>
        <taxon>Metazoa</taxon>
        <taxon>Ecdysozoa</taxon>
        <taxon>Arthropoda</taxon>
        <taxon>Hexapoda</taxon>
        <taxon>Insecta</taxon>
        <taxon>Pterygota</taxon>
        <taxon>Neoptera</taxon>
        <taxon>Endopterygota</taxon>
        <taxon>Diptera</taxon>
        <taxon>Nematocera</taxon>
        <taxon>Chironomoidea</taxon>
        <taxon>Chironomidae</taxon>
        <taxon>Chironominae</taxon>
        <taxon>Chironomus</taxon>
    </lineage>
</organism>
<feature type="region of interest" description="Disordered" evidence="7">
    <location>
        <begin position="623"/>
        <end position="653"/>
    </location>
</feature>
<feature type="region of interest" description="Disordered" evidence="7">
    <location>
        <begin position="1845"/>
        <end position="2394"/>
    </location>
</feature>
<feature type="compositionally biased region" description="Acidic residues" evidence="7">
    <location>
        <begin position="2294"/>
        <end position="2303"/>
    </location>
</feature>
<dbReference type="GO" id="GO:0005643">
    <property type="term" value="C:nuclear pore"/>
    <property type="evidence" value="ECO:0007669"/>
    <property type="project" value="TreeGrafter"/>
</dbReference>
<dbReference type="Pfam" id="PF07926">
    <property type="entry name" value="TPR_MLP1_2"/>
    <property type="match status" value="1"/>
</dbReference>
<dbReference type="GO" id="GO:0034399">
    <property type="term" value="C:nuclear periphery"/>
    <property type="evidence" value="ECO:0007669"/>
    <property type="project" value="UniProtKB-ARBA"/>
</dbReference>
<dbReference type="GO" id="GO:0006406">
    <property type="term" value="P:mRNA export from nucleus"/>
    <property type="evidence" value="ECO:0007669"/>
    <property type="project" value="TreeGrafter"/>
</dbReference>
<feature type="coiled-coil region" evidence="6">
    <location>
        <begin position="401"/>
        <end position="498"/>
    </location>
</feature>
<gene>
    <name evidence="11" type="ORF">CHIRRI_LOCUS12382</name>
</gene>
<name>A0A9N9WX79_9DIPT</name>
<evidence type="ECO:0000256" key="2">
    <source>
        <dbReference type="ARBA" id="ARBA00005274"/>
    </source>
</evidence>
<feature type="coiled-coil region" evidence="6">
    <location>
        <begin position="56"/>
        <end position="202"/>
    </location>
</feature>
<feature type="compositionally biased region" description="Low complexity" evidence="7">
    <location>
        <begin position="1727"/>
        <end position="1752"/>
    </location>
</feature>
<dbReference type="Pfam" id="PF25785">
    <property type="entry name" value="TPR"/>
    <property type="match status" value="1"/>
</dbReference>
<feature type="compositionally biased region" description="Polar residues" evidence="7">
    <location>
        <begin position="1877"/>
        <end position="1892"/>
    </location>
</feature>
<feature type="compositionally biased region" description="Low complexity" evidence="7">
    <location>
        <begin position="2210"/>
        <end position="2224"/>
    </location>
</feature>
<feature type="compositionally biased region" description="Low complexity" evidence="7">
    <location>
        <begin position="2066"/>
        <end position="2078"/>
    </location>
</feature>
<evidence type="ECO:0000256" key="7">
    <source>
        <dbReference type="SAM" id="MobiDB-lite"/>
    </source>
</evidence>
<feature type="domain" description="NUA/TPR/MLP1-2-like" evidence="10">
    <location>
        <begin position="471"/>
        <end position="565"/>
    </location>
</feature>
<keyword evidence="12" id="KW-1185">Reference proteome</keyword>
<keyword evidence="4 6" id="KW-0175">Coiled coil</keyword>
<feature type="compositionally biased region" description="Polar residues" evidence="7">
    <location>
        <begin position="643"/>
        <end position="653"/>
    </location>
</feature>
<proteinExistence type="inferred from homology"/>
<feature type="coiled-coil region" evidence="6">
    <location>
        <begin position="844"/>
        <end position="1085"/>
    </location>
</feature>
<evidence type="ECO:0000259" key="9">
    <source>
        <dbReference type="Pfam" id="PF25481"/>
    </source>
</evidence>
<dbReference type="InterPro" id="IPR057577">
    <property type="entry name" value="Nucleoprot-TPR/MLP1_dom"/>
</dbReference>
<feature type="coiled-coil region" evidence="6">
    <location>
        <begin position="1229"/>
        <end position="1263"/>
    </location>
</feature>
<dbReference type="GO" id="GO:0006606">
    <property type="term" value="P:protein import into nucleus"/>
    <property type="evidence" value="ECO:0007669"/>
    <property type="project" value="InterPro"/>
</dbReference>
<feature type="coiled-coil region" evidence="6">
    <location>
        <begin position="1289"/>
        <end position="1478"/>
    </location>
</feature>
<feature type="compositionally biased region" description="Polar residues" evidence="7">
    <location>
        <begin position="2306"/>
        <end position="2322"/>
    </location>
</feature>
<reference evidence="11" key="2">
    <citation type="submission" date="2022-10" db="EMBL/GenBank/DDBJ databases">
        <authorList>
            <consortium name="ENA_rothamsted_submissions"/>
            <consortium name="culmorum"/>
            <person name="King R."/>
        </authorList>
    </citation>
    <scope>NUCLEOTIDE SEQUENCE</scope>
</reference>
<feature type="coiled-coil region" evidence="6">
    <location>
        <begin position="1132"/>
        <end position="1173"/>
    </location>
</feature>
<protein>
    <recommendedName>
        <fullName evidence="3">Nucleoprotein TPR</fullName>
    </recommendedName>
</protein>
<keyword evidence="5" id="KW-0539">Nucleus</keyword>
<feature type="compositionally biased region" description="Polar residues" evidence="7">
    <location>
        <begin position="625"/>
        <end position="636"/>
    </location>
</feature>
<comment type="subcellular location">
    <subcellularLocation>
        <location evidence="1">Nucleus</location>
    </subcellularLocation>
</comment>
<feature type="compositionally biased region" description="Polar residues" evidence="7">
    <location>
        <begin position="1758"/>
        <end position="1782"/>
    </location>
</feature>
<feature type="compositionally biased region" description="Acidic residues" evidence="7">
    <location>
        <begin position="1992"/>
        <end position="2004"/>
    </location>
</feature>
<feature type="compositionally biased region" description="Polar residues" evidence="7">
    <location>
        <begin position="1688"/>
        <end position="1705"/>
    </location>
</feature>
<feature type="region of interest" description="Disordered" evidence="7">
    <location>
        <begin position="1725"/>
        <end position="1782"/>
    </location>
</feature>
<feature type="coiled-coil region" evidence="6">
    <location>
        <begin position="228"/>
        <end position="375"/>
    </location>
</feature>
<dbReference type="PANTHER" id="PTHR18898">
    <property type="entry name" value="NUCLEOPROTEIN TPR-RELATED"/>
    <property type="match status" value="1"/>
</dbReference>
<feature type="compositionally biased region" description="Polar residues" evidence="7">
    <location>
        <begin position="1653"/>
        <end position="1680"/>
    </location>
</feature>
<feature type="compositionally biased region" description="Low complexity" evidence="7">
    <location>
        <begin position="2323"/>
        <end position="2339"/>
    </location>
</feature>
<feature type="coiled-coil region" evidence="6">
    <location>
        <begin position="735"/>
        <end position="811"/>
    </location>
</feature>
<reference evidence="11" key="1">
    <citation type="submission" date="2022-01" db="EMBL/GenBank/DDBJ databases">
        <authorList>
            <person name="King R."/>
        </authorList>
    </citation>
    <scope>NUCLEOTIDE SEQUENCE</scope>
</reference>
<accession>A0A9N9WX79</accession>
<feature type="domain" description="Nucleoprotein TPR/MLP1-2" evidence="8">
    <location>
        <begin position="1043"/>
        <end position="1170"/>
    </location>
</feature>
<evidence type="ECO:0000256" key="3">
    <source>
        <dbReference type="ARBA" id="ARBA00019789"/>
    </source>
</evidence>
<evidence type="ECO:0000313" key="11">
    <source>
        <dbReference type="EMBL" id="CAG9809561.1"/>
    </source>
</evidence>
<feature type="coiled-coil region" evidence="6">
    <location>
        <begin position="541"/>
        <end position="601"/>
    </location>
</feature>
<feature type="region of interest" description="Disordered" evidence="7">
    <location>
        <begin position="1653"/>
        <end position="1709"/>
    </location>
</feature>
<evidence type="ECO:0000259" key="8">
    <source>
        <dbReference type="Pfam" id="PF07926"/>
    </source>
</evidence>
<evidence type="ECO:0000256" key="4">
    <source>
        <dbReference type="ARBA" id="ARBA00023054"/>
    </source>
</evidence>
<dbReference type="Proteomes" id="UP001153620">
    <property type="component" value="Chromosome 3"/>
</dbReference>
<evidence type="ECO:0000256" key="6">
    <source>
        <dbReference type="SAM" id="Coils"/>
    </source>
</evidence>
<feature type="domain" description="Nucleoprotein TPR/MPL1" evidence="9">
    <location>
        <begin position="174"/>
        <end position="250"/>
    </location>
</feature>
<evidence type="ECO:0000256" key="1">
    <source>
        <dbReference type="ARBA" id="ARBA00004123"/>
    </source>
</evidence>
<feature type="compositionally biased region" description="Acidic residues" evidence="7">
    <location>
        <begin position="1950"/>
        <end position="1982"/>
    </location>
</feature>
<evidence type="ECO:0000256" key="5">
    <source>
        <dbReference type="ARBA" id="ARBA00023242"/>
    </source>
</evidence>
<feature type="compositionally biased region" description="Polar residues" evidence="7">
    <location>
        <begin position="1845"/>
        <end position="1856"/>
    </location>
</feature>
<dbReference type="InterPro" id="IPR057974">
    <property type="entry name" value="NUA/TPR/MLP1-2-like_dom"/>
</dbReference>